<keyword evidence="3 6" id="KW-0812">Transmembrane</keyword>
<organism evidence="8 9">
    <name type="scientific">Kurthia populi</name>
    <dbReference type="NCBI Taxonomy" id="1562132"/>
    <lineage>
        <taxon>Bacteria</taxon>
        <taxon>Bacillati</taxon>
        <taxon>Bacillota</taxon>
        <taxon>Bacilli</taxon>
        <taxon>Bacillales</taxon>
        <taxon>Caryophanaceae</taxon>
        <taxon>Kurthia</taxon>
    </lineage>
</organism>
<gene>
    <name evidence="8" type="ORF">ACFSY7_12155</name>
</gene>
<accession>A0ABW5Y1R8</accession>
<dbReference type="SUPFAM" id="SSF103473">
    <property type="entry name" value="MFS general substrate transporter"/>
    <property type="match status" value="1"/>
</dbReference>
<keyword evidence="9" id="KW-1185">Reference proteome</keyword>
<dbReference type="InterPro" id="IPR020846">
    <property type="entry name" value="MFS_dom"/>
</dbReference>
<evidence type="ECO:0000256" key="5">
    <source>
        <dbReference type="ARBA" id="ARBA00023136"/>
    </source>
</evidence>
<dbReference type="RefSeq" id="WP_380148032.1">
    <property type="nucleotide sequence ID" value="NZ_JBHUOR010000107.1"/>
</dbReference>
<dbReference type="Proteomes" id="UP001597568">
    <property type="component" value="Unassembled WGS sequence"/>
</dbReference>
<feature type="domain" description="Major facilitator superfamily (MFS) profile" evidence="7">
    <location>
        <begin position="1"/>
        <end position="93"/>
    </location>
</feature>
<dbReference type="PANTHER" id="PTHR23527">
    <property type="entry name" value="BLL3282 PROTEIN"/>
    <property type="match status" value="1"/>
</dbReference>
<evidence type="ECO:0000256" key="6">
    <source>
        <dbReference type="SAM" id="Phobius"/>
    </source>
</evidence>
<feature type="transmembrane region" description="Helical" evidence="6">
    <location>
        <begin position="72"/>
        <end position="91"/>
    </location>
</feature>
<keyword evidence="4 6" id="KW-1133">Transmembrane helix</keyword>
<evidence type="ECO:0000259" key="7">
    <source>
        <dbReference type="PROSITE" id="PS50850"/>
    </source>
</evidence>
<feature type="transmembrane region" description="Helical" evidence="6">
    <location>
        <begin position="21"/>
        <end position="52"/>
    </location>
</feature>
<proteinExistence type="predicted"/>
<dbReference type="PANTHER" id="PTHR23527:SF1">
    <property type="entry name" value="BLL3282 PROTEIN"/>
    <property type="match status" value="1"/>
</dbReference>
<comment type="caution">
    <text evidence="8">The sequence shown here is derived from an EMBL/GenBank/DDBJ whole genome shotgun (WGS) entry which is preliminary data.</text>
</comment>
<dbReference type="InterPro" id="IPR036259">
    <property type="entry name" value="MFS_trans_sf"/>
</dbReference>
<evidence type="ECO:0000313" key="9">
    <source>
        <dbReference type="Proteomes" id="UP001597568"/>
    </source>
</evidence>
<name>A0ABW5Y1R8_9BACL</name>
<evidence type="ECO:0000256" key="1">
    <source>
        <dbReference type="ARBA" id="ARBA00004651"/>
    </source>
</evidence>
<comment type="subcellular location">
    <subcellularLocation>
        <location evidence="1">Cell membrane</location>
        <topology evidence="1">Multi-pass membrane protein</topology>
    </subcellularLocation>
</comment>
<dbReference type="InterPro" id="IPR011701">
    <property type="entry name" value="MFS"/>
</dbReference>
<dbReference type="PROSITE" id="PS50850">
    <property type="entry name" value="MFS"/>
    <property type="match status" value="1"/>
</dbReference>
<dbReference type="EMBL" id="JBHUOR010000107">
    <property type="protein sequence ID" value="MFD2869246.1"/>
    <property type="molecule type" value="Genomic_DNA"/>
</dbReference>
<evidence type="ECO:0000313" key="8">
    <source>
        <dbReference type="EMBL" id="MFD2869246.1"/>
    </source>
</evidence>
<evidence type="ECO:0000256" key="2">
    <source>
        <dbReference type="ARBA" id="ARBA00022448"/>
    </source>
</evidence>
<keyword evidence="5 6" id="KW-0472">Membrane</keyword>
<dbReference type="InterPro" id="IPR052952">
    <property type="entry name" value="MFS-Transporter"/>
</dbReference>
<reference evidence="9" key="1">
    <citation type="journal article" date="2019" name="Int. J. Syst. Evol. Microbiol.">
        <title>The Global Catalogue of Microorganisms (GCM) 10K type strain sequencing project: providing services to taxonomists for standard genome sequencing and annotation.</title>
        <authorList>
            <consortium name="The Broad Institute Genomics Platform"/>
            <consortium name="The Broad Institute Genome Sequencing Center for Infectious Disease"/>
            <person name="Wu L."/>
            <person name="Ma J."/>
        </authorList>
    </citation>
    <scope>NUCLEOTIDE SEQUENCE [LARGE SCALE GENOMIC DNA]</scope>
    <source>
        <strain evidence="9">KCTC 33522</strain>
    </source>
</reference>
<dbReference type="Pfam" id="PF07690">
    <property type="entry name" value="MFS_1"/>
    <property type="match status" value="1"/>
</dbReference>
<keyword evidence="2" id="KW-0813">Transport</keyword>
<evidence type="ECO:0000256" key="3">
    <source>
        <dbReference type="ARBA" id="ARBA00022692"/>
    </source>
</evidence>
<sequence>MMIFGRLMDRYGEKYVIGLSALLLGLTAALLPFASSYTTLLIGVFIVGLFYGSAQTGGSTVSTKWFPNEHRAHNQFFIITAPALFGLFVDWSD</sequence>
<protein>
    <submittedName>
        <fullName evidence="8">MFS transporter</fullName>
    </submittedName>
</protein>
<evidence type="ECO:0000256" key="4">
    <source>
        <dbReference type="ARBA" id="ARBA00022989"/>
    </source>
</evidence>
<dbReference type="Gene3D" id="1.20.1250.20">
    <property type="entry name" value="MFS general substrate transporter like domains"/>
    <property type="match status" value="1"/>
</dbReference>